<keyword evidence="1 2" id="KW-0597">Phosphoprotein</keyword>
<gene>
    <name evidence="4" type="ORF">OMP39_03760</name>
</gene>
<dbReference type="InterPro" id="IPR001789">
    <property type="entry name" value="Sig_transdc_resp-reg_receiver"/>
</dbReference>
<feature type="domain" description="Response regulatory" evidence="3">
    <location>
        <begin position="18"/>
        <end position="132"/>
    </location>
</feature>
<dbReference type="CDD" id="cd17546">
    <property type="entry name" value="REC_hyHK_CKI1_RcsC-like"/>
    <property type="match status" value="1"/>
</dbReference>
<reference evidence="4" key="1">
    <citation type="submission" date="2022-10" db="EMBL/GenBank/DDBJ databases">
        <title>Complete genome sequence of Schlegelella aquatica LMG 23380.</title>
        <authorList>
            <person name="Musilova J."/>
            <person name="Kourilova X."/>
            <person name="Bezdicek M."/>
            <person name="Hermankova K."/>
            <person name="Obruca S."/>
            <person name="Sedlar K."/>
        </authorList>
    </citation>
    <scope>NUCLEOTIDE SEQUENCE</scope>
    <source>
        <strain evidence="4">LMG 23380</strain>
    </source>
</reference>
<dbReference type="EMBL" id="CP110257">
    <property type="protein sequence ID" value="UZD55712.1"/>
    <property type="molecule type" value="Genomic_DNA"/>
</dbReference>
<accession>A0ABY6MUM5</accession>
<dbReference type="Gene3D" id="3.40.50.2300">
    <property type="match status" value="1"/>
</dbReference>
<dbReference type="RefSeq" id="WP_264893466.1">
    <property type="nucleotide sequence ID" value="NZ_CP110257.1"/>
</dbReference>
<sequence>MSSELSSPTPYPGVSPRRVLVVDDDRVQQLLLTAHLEACGCEVDVADDGEEALQLWRERRHRLVITDCRMPGMDGYALARALRAEAGASQVRLVGTSADVDDAPRALEAGMERLIAKPVGRDELLGLCRQAFGPA</sequence>
<dbReference type="InterPro" id="IPR011006">
    <property type="entry name" value="CheY-like_superfamily"/>
</dbReference>
<dbReference type="PANTHER" id="PTHR44591">
    <property type="entry name" value="STRESS RESPONSE REGULATOR PROTEIN 1"/>
    <property type="match status" value="1"/>
</dbReference>
<evidence type="ECO:0000313" key="5">
    <source>
        <dbReference type="Proteomes" id="UP001163266"/>
    </source>
</evidence>
<proteinExistence type="predicted"/>
<evidence type="ECO:0000256" key="2">
    <source>
        <dbReference type="PROSITE-ProRule" id="PRU00169"/>
    </source>
</evidence>
<dbReference type="Pfam" id="PF00072">
    <property type="entry name" value="Response_reg"/>
    <property type="match status" value="1"/>
</dbReference>
<evidence type="ECO:0000313" key="4">
    <source>
        <dbReference type="EMBL" id="UZD55712.1"/>
    </source>
</evidence>
<organism evidence="4 5">
    <name type="scientific">Caldimonas aquatica</name>
    <dbReference type="NCBI Taxonomy" id="376175"/>
    <lineage>
        <taxon>Bacteria</taxon>
        <taxon>Pseudomonadati</taxon>
        <taxon>Pseudomonadota</taxon>
        <taxon>Betaproteobacteria</taxon>
        <taxon>Burkholderiales</taxon>
        <taxon>Sphaerotilaceae</taxon>
        <taxon>Caldimonas</taxon>
    </lineage>
</organism>
<name>A0ABY6MUM5_9BURK</name>
<protein>
    <submittedName>
        <fullName evidence="4">Response regulator</fullName>
    </submittedName>
</protein>
<dbReference type="Proteomes" id="UP001163266">
    <property type="component" value="Chromosome"/>
</dbReference>
<dbReference type="SUPFAM" id="SSF52172">
    <property type="entry name" value="CheY-like"/>
    <property type="match status" value="1"/>
</dbReference>
<dbReference type="InterPro" id="IPR050595">
    <property type="entry name" value="Bact_response_regulator"/>
</dbReference>
<evidence type="ECO:0000259" key="3">
    <source>
        <dbReference type="PROSITE" id="PS50110"/>
    </source>
</evidence>
<feature type="modified residue" description="4-aspartylphosphate" evidence="2">
    <location>
        <position position="67"/>
    </location>
</feature>
<dbReference type="PROSITE" id="PS50110">
    <property type="entry name" value="RESPONSE_REGULATORY"/>
    <property type="match status" value="1"/>
</dbReference>
<dbReference type="SMART" id="SM00448">
    <property type="entry name" value="REC"/>
    <property type="match status" value="1"/>
</dbReference>
<keyword evidence="5" id="KW-1185">Reference proteome</keyword>
<evidence type="ECO:0000256" key="1">
    <source>
        <dbReference type="ARBA" id="ARBA00022553"/>
    </source>
</evidence>
<dbReference type="PANTHER" id="PTHR44591:SF3">
    <property type="entry name" value="RESPONSE REGULATORY DOMAIN-CONTAINING PROTEIN"/>
    <property type="match status" value="1"/>
</dbReference>